<dbReference type="InParanoid" id="K3Z185"/>
<accession>K3Z185</accession>
<reference evidence="1" key="2">
    <citation type="submission" date="2018-08" db="UniProtKB">
        <authorList>
            <consortium name="EnsemblPlants"/>
        </authorList>
    </citation>
    <scope>IDENTIFICATION</scope>
    <source>
        <strain evidence="1">Yugu1</strain>
    </source>
</reference>
<dbReference type="EMBL" id="AGNK02000031">
    <property type="status" value="NOT_ANNOTATED_CDS"/>
    <property type="molecule type" value="Genomic_DNA"/>
</dbReference>
<evidence type="ECO:0000313" key="1">
    <source>
        <dbReference type="EnsemblPlants" id="KQL28015"/>
    </source>
</evidence>
<proteinExistence type="predicted"/>
<dbReference type="EnsemblPlants" id="KQL28015">
    <property type="protein sequence ID" value="KQL28015"/>
    <property type="gene ID" value="SETIT_020303mg"/>
</dbReference>
<dbReference type="Proteomes" id="UP000004995">
    <property type="component" value="Unassembled WGS sequence"/>
</dbReference>
<protein>
    <submittedName>
        <fullName evidence="1">Uncharacterized protein</fullName>
    </submittedName>
</protein>
<dbReference type="Gramene" id="KQL28015">
    <property type="protein sequence ID" value="KQL28015"/>
    <property type="gene ID" value="SETIT_020303mg"/>
</dbReference>
<sequence>MWICNKTIFTFLTISNDWPRSNRTIYTDHLA</sequence>
<dbReference type="HOGENOM" id="CLU_3400063_0_0_1"/>
<name>K3Z185_SETIT</name>
<evidence type="ECO:0000313" key="2">
    <source>
        <dbReference type="Proteomes" id="UP000004995"/>
    </source>
</evidence>
<keyword evidence="2" id="KW-1185">Reference proteome</keyword>
<dbReference type="AlphaFoldDB" id="K3Z185"/>
<reference evidence="2" key="1">
    <citation type="journal article" date="2012" name="Nat. Biotechnol.">
        <title>Reference genome sequence of the model plant Setaria.</title>
        <authorList>
            <person name="Bennetzen J.L."/>
            <person name="Schmutz J."/>
            <person name="Wang H."/>
            <person name="Percifield R."/>
            <person name="Hawkins J."/>
            <person name="Pontaroli A.C."/>
            <person name="Estep M."/>
            <person name="Feng L."/>
            <person name="Vaughn J.N."/>
            <person name="Grimwood J."/>
            <person name="Jenkins J."/>
            <person name="Barry K."/>
            <person name="Lindquist E."/>
            <person name="Hellsten U."/>
            <person name="Deshpande S."/>
            <person name="Wang X."/>
            <person name="Wu X."/>
            <person name="Mitros T."/>
            <person name="Triplett J."/>
            <person name="Yang X."/>
            <person name="Ye C.Y."/>
            <person name="Mauro-Herrera M."/>
            <person name="Wang L."/>
            <person name="Li P."/>
            <person name="Sharma M."/>
            <person name="Sharma R."/>
            <person name="Ronald P.C."/>
            <person name="Panaud O."/>
            <person name="Kellogg E.A."/>
            <person name="Brutnell T.P."/>
            <person name="Doust A.N."/>
            <person name="Tuskan G.A."/>
            <person name="Rokhsar D."/>
            <person name="Devos K.M."/>
        </authorList>
    </citation>
    <scope>NUCLEOTIDE SEQUENCE [LARGE SCALE GENOMIC DNA]</scope>
    <source>
        <strain evidence="2">cv. Yugu1</strain>
    </source>
</reference>
<organism evidence="1 2">
    <name type="scientific">Setaria italica</name>
    <name type="common">Foxtail millet</name>
    <name type="synonym">Panicum italicum</name>
    <dbReference type="NCBI Taxonomy" id="4555"/>
    <lineage>
        <taxon>Eukaryota</taxon>
        <taxon>Viridiplantae</taxon>
        <taxon>Streptophyta</taxon>
        <taxon>Embryophyta</taxon>
        <taxon>Tracheophyta</taxon>
        <taxon>Spermatophyta</taxon>
        <taxon>Magnoliopsida</taxon>
        <taxon>Liliopsida</taxon>
        <taxon>Poales</taxon>
        <taxon>Poaceae</taxon>
        <taxon>PACMAD clade</taxon>
        <taxon>Panicoideae</taxon>
        <taxon>Panicodae</taxon>
        <taxon>Paniceae</taxon>
        <taxon>Cenchrinae</taxon>
        <taxon>Setaria</taxon>
    </lineage>
</organism>